<feature type="non-terminal residue" evidence="3">
    <location>
        <position position="459"/>
    </location>
</feature>
<gene>
    <name evidence="3" type="ORF">NTEN_LOCUS5588</name>
</gene>
<dbReference type="GO" id="GO:0005925">
    <property type="term" value="C:focal adhesion"/>
    <property type="evidence" value="ECO:0007669"/>
    <property type="project" value="TreeGrafter"/>
</dbReference>
<sequence length="459" mass="49871">MFLIKPLLVLVAALVKARISLHVRSRASCLRKRFRSDRTNTLERSLRDASPSVQNGAPEPGVLEIESQAEVLNCKYSLQSISTATCVGVFQEPQKKSSKPKLRWRHALLRPENPAWPRNHKMQSRGSRIRMCGLSPKTRLKNKGSGGVLCGSPCLPLVSACLEYRTCPAVDVESHRWALAILQRTESGLTSGSKGSIGSAPVSPLLPHRSSSRRHPLTSAANRARSADPAPFTAKTRKYSDSSPGGLSEPDSGLLSALESGSATNTRSPSDSSEETTAWPPPPSEIQDKPRRESLTLNLQLRDEGYSWRTASTTSEGTGSPANSPRPQTPAFPVHPRTPYSNGSAHSHFDLSGLPPKSPTAARKEWSTLGETLHRELSSTSSRGYDSSDNQHSPKSPVFSNGTLNGGHSSPSPTVYYGTSRRSSIHSNGEPPQEVSPAHVKFVRDTSKCWYKATISREE</sequence>
<dbReference type="PANTHER" id="PTHR45734:SF10">
    <property type="entry name" value="BLISTERY, ISOFORM A"/>
    <property type="match status" value="1"/>
</dbReference>
<feature type="chain" id="PRO_5026118494" evidence="2">
    <location>
        <begin position="18"/>
        <end position="459"/>
    </location>
</feature>
<name>A0A6H5GC98_9HEMI</name>
<organism evidence="3 4">
    <name type="scientific">Nesidiocoris tenuis</name>
    <dbReference type="NCBI Taxonomy" id="355587"/>
    <lineage>
        <taxon>Eukaryota</taxon>
        <taxon>Metazoa</taxon>
        <taxon>Ecdysozoa</taxon>
        <taxon>Arthropoda</taxon>
        <taxon>Hexapoda</taxon>
        <taxon>Insecta</taxon>
        <taxon>Pterygota</taxon>
        <taxon>Neoptera</taxon>
        <taxon>Paraneoptera</taxon>
        <taxon>Hemiptera</taxon>
        <taxon>Heteroptera</taxon>
        <taxon>Panheteroptera</taxon>
        <taxon>Cimicomorpha</taxon>
        <taxon>Miridae</taxon>
        <taxon>Dicyphina</taxon>
        <taxon>Nesidiocoris</taxon>
    </lineage>
</organism>
<feature type="compositionally biased region" description="Low complexity" evidence="1">
    <location>
        <begin position="378"/>
        <end position="388"/>
    </location>
</feature>
<feature type="compositionally biased region" description="Polar residues" evidence="1">
    <location>
        <begin position="390"/>
        <end position="413"/>
    </location>
</feature>
<feature type="region of interest" description="Disordered" evidence="1">
    <location>
        <begin position="188"/>
        <end position="440"/>
    </location>
</feature>
<feature type="signal peptide" evidence="2">
    <location>
        <begin position="1"/>
        <end position="17"/>
    </location>
</feature>
<evidence type="ECO:0000313" key="4">
    <source>
        <dbReference type="Proteomes" id="UP000479000"/>
    </source>
</evidence>
<keyword evidence="2" id="KW-0732">Signal</keyword>
<proteinExistence type="predicted"/>
<reference evidence="3 4" key="1">
    <citation type="submission" date="2020-02" db="EMBL/GenBank/DDBJ databases">
        <authorList>
            <person name="Ferguson B K."/>
        </authorList>
    </citation>
    <scope>NUCLEOTIDE SEQUENCE [LARGE SCALE GENOMIC DNA]</scope>
</reference>
<feature type="compositionally biased region" description="Basic and acidic residues" evidence="1">
    <location>
        <begin position="362"/>
        <end position="377"/>
    </location>
</feature>
<evidence type="ECO:0000256" key="2">
    <source>
        <dbReference type="SAM" id="SignalP"/>
    </source>
</evidence>
<dbReference type="Proteomes" id="UP000479000">
    <property type="component" value="Unassembled WGS sequence"/>
</dbReference>
<keyword evidence="4" id="KW-1185">Reference proteome</keyword>
<dbReference type="OrthoDB" id="6273691at2759"/>
<evidence type="ECO:0000313" key="3">
    <source>
        <dbReference type="EMBL" id="CAA9999305.1"/>
    </source>
</evidence>
<dbReference type="InterPro" id="IPR051484">
    <property type="entry name" value="Tensin_PTEN_phosphatase"/>
</dbReference>
<dbReference type="EMBL" id="CADCXU010008631">
    <property type="protein sequence ID" value="CAA9999305.1"/>
    <property type="molecule type" value="Genomic_DNA"/>
</dbReference>
<feature type="compositionally biased region" description="Polar residues" evidence="1">
    <location>
        <begin position="309"/>
        <end position="326"/>
    </location>
</feature>
<dbReference type="AlphaFoldDB" id="A0A6H5GC98"/>
<feature type="compositionally biased region" description="Low complexity" evidence="1">
    <location>
        <begin position="252"/>
        <end position="263"/>
    </location>
</feature>
<accession>A0A6H5GC98</accession>
<protein>
    <submittedName>
        <fullName evidence="3">Uncharacterized protein</fullName>
    </submittedName>
</protein>
<evidence type="ECO:0000256" key="1">
    <source>
        <dbReference type="SAM" id="MobiDB-lite"/>
    </source>
</evidence>
<feature type="region of interest" description="Disordered" evidence="1">
    <location>
        <begin position="40"/>
        <end position="59"/>
    </location>
</feature>
<dbReference type="PANTHER" id="PTHR45734">
    <property type="entry name" value="TENSIN"/>
    <property type="match status" value="1"/>
</dbReference>